<protein>
    <submittedName>
        <fullName evidence="1">Uncharacterized protein</fullName>
    </submittedName>
</protein>
<name>A0ABV1CWB9_9FIRM</name>
<dbReference type="RefSeq" id="WP_349173613.1">
    <property type="nucleotide sequence ID" value="NZ_JBBMEU010000033.1"/>
</dbReference>
<reference evidence="1 2" key="1">
    <citation type="submission" date="2024-03" db="EMBL/GenBank/DDBJ databases">
        <title>Human intestinal bacterial collection.</title>
        <authorList>
            <person name="Pauvert C."/>
            <person name="Hitch T.C.A."/>
            <person name="Clavel T."/>
        </authorList>
    </citation>
    <scope>NUCLEOTIDE SEQUENCE [LARGE SCALE GENOMIC DNA]</scope>
    <source>
        <strain evidence="1 2">CLA-AA-H81</strain>
    </source>
</reference>
<accession>A0ABV1CWB9</accession>
<dbReference type="EMBL" id="JBBMEU010000033">
    <property type="protein sequence ID" value="MEQ2422447.1"/>
    <property type="molecule type" value="Genomic_DNA"/>
</dbReference>
<comment type="caution">
    <text evidence="1">The sequence shown here is derived from an EMBL/GenBank/DDBJ whole genome shotgun (WGS) entry which is preliminary data.</text>
</comment>
<gene>
    <name evidence="1" type="ORF">WMO23_06830</name>
</gene>
<evidence type="ECO:0000313" key="1">
    <source>
        <dbReference type="EMBL" id="MEQ2422447.1"/>
    </source>
</evidence>
<organism evidence="1 2">
    <name type="scientific">Megasphaera intestinihominis</name>
    <dbReference type="NCBI Taxonomy" id="3133159"/>
    <lineage>
        <taxon>Bacteria</taxon>
        <taxon>Bacillati</taxon>
        <taxon>Bacillota</taxon>
        <taxon>Negativicutes</taxon>
        <taxon>Veillonellales</taxon>
        <taxon>Veillonellaceae</taxon>
        <taxon>Megasphaera</taxon>
    </lineage>
</organism>
<proteinExistence type="predicted"/>
<keyword evidence="2" id="KW-1185">Reference proteome</keyword>
<evidence type="ECO:0000313" key="2">
    <source>
        <dbReference type="Proteomes" id="UP001433088"/>
    </source>
</evidence>
<sequence length="617" mass="70026">MAEYKKQALTFPDLPTAIQGDGRQLISLLRKYLKSVNEQVNVANGFTADDVDASNKGDFPIPRNFTLTFDRLGGVLNWDAVDDADLAYYEVRTNADVGNAYGLLEKTVATSSLSIPTTASGKIYLFAISKHGKVSNGRTITYNKRRPSAPSDISFTKNNEGTLITFLEIPSNCIGANLYIDGVKYQAVDNVFLYPNTDIKELYIAYYDQFGEGERAYLSCFVPNVTGFWVEKNGANLYFYWDALSIYNIKYVVNVGQTQEWEQGTEIFRSKVNKYRYIRPNEGNYYFMIKAVDDHGNYSVDAAWYYLSSDPEINKNVILDYNQYKLGYSGIKTNMHYNAAMEGLRLEKESFNGEYLMKVSLPQKIKARNWIDCKINAVTEQTLRVCDMTFTVDSYEASHILVCGILGDLDGVELKKQIARYTGKTDDTFDAVIDGTSTATGGTLLTEKNTSYAPVRWNDGALITDVGQLEYSCSIPETFSIGFWFKKTAPLTDCFIAEMRGNKPNQADYIAVKDMTFTVDSYEAQHLGADGIWRDITLYIGYDKRTDSFYVRDTVNERILSLQIDTADRDWLFFGLAQSADKRLFFIREFDLDTTKYIKAFIPPCTAFDRIFFNPKE</sequence>
<dbReference type="Proteomes" id="UP001433088">
    <property type="component" value="Unassembled WGS sequence"/>
</dbReference>